<sequence length="356" mass="36801">MTGRYRVAVVTDGTAVPGRGAVGLAAALRVVDGKAILFAQLAAIEAVPICLASTGPDEFVAAVRALAPSFDGIDLEAIAAPACFEVERRLQEALDIPVFHDDQHGTAIVVLAALRNALRVVGKRVESARLVVIGAGPAGTATVRLLVAGGATDVVVVMRGGVLHRDDVPWLPPHEAWMAGWTNQRRVRGGLAEALAGADAVVGFSRAGVLTRELVASMGEAPVVFALAASEPEIRPQLVRDIAPVVATCRADHPNQIDNALVFPGVFRGALDAEATWVTTSMKLAAADVLAGLICREDLSATRLLPQVRDDRVVPTVAGAVAAVAAELRRSSPPAAGGVPRQDAARSVSPQEGVGP</sequence>
<evidence type="ECO:0000259" key="3">
    <source>
        <dbReference type="SMART" id="SM00919"/>
    </source>
</evidence>
<dbReference type="GO" id="GO:0051287">
    <property type="term" value="F:NAD binding"/>
    <property type="evidence" value="ECO:0007669"/>
    <property type="project" value="InterPro"/>
</dbReference>
<dbReference type="SUPFAM" id="SSF53223">
    <property type="entry name" value="Aminoacid dehydrogenase-like, N-terminal domain"/>
    <property type="match status" value="1"/>
</dbReference>
<dbReference type="GO" id="GO:0004470">
    <property type="term" value="F:malic enzyme activity"/>
    <property type="evidence" value="ECO:0007669"/>
    <property type="project" value="InterPro"/>
</dbReference>
<evidence type="ECO:0000313" key="6">
    <source>
        <dbReference type="Proteomes" id="UP000199413"/>
    </source>
</evidence>
<dbReference type="GO" id="GO:0016616">
    <property type="term" value="F:oxidoreductase activity, acting on the CH-OH group of donors, NAD or NADP as acceptor"/>
    <property type="evidence" value="ECO:0007669"/>
    <property type="project" value="InterPro"/>
</dbReference>
<dbReference type="SMART" id="SM00919">
    <property type="entry name" value="Malic_M"/>
    <property type="match status" value="1"/>
</dbReference>
<dbReference type="InterPro" id="IPR037062">
    <property type="entry name" value="Malic_N_dom_sf"/>
</dbReference>
<dbReference type="InterPro" id="IPR046346">
    <property type="entry name" value="Aminoacid_DH-like_N_sf"/>
</dbReference>
<dbReference type="InterPro" id="IPR012302">
    <property type="entry name" value="Malic_NAD-bd"/>
</dbReference>
<feature type="region of interest" description="Disordered" evidence="2">
    <location>
        <begin position="331"/>
        <end position="356"/>
    </location>
</feature>
<gene>
    <name evidence="5" type="ORF">GA0070624_5288</name>
</gene>
<name>A0A1C6T1S5_9ACTN</name>
<reference evidence="6" key="1">
    <citation type="submission" date="2016-06" db="EMBL/GenBank/DDBJ databases">
        <authorList>
            <person name="Varghese N."/>
            <person name="Submissions Spin"/>
        </authorList>
    </citation>
    <scope>NUCLEOTIDE SEQUENCE [LARGE SCALE GENOMIC DNA]</scope>
    <source>
        <strain evidence="6">DSM 45431</strain>
    </source>
</reference>
<accession>A0A1C6T1S5</accession>
<evidence type="ECO:0000259" key="4">
    <source>
        <dbReference type="SMART" id="SM01274"/>
    </source>
</evidence>
<dbReference type="Pfam" id="PF00390">
    <property type="entry name" value="malic"/>
    <property type="match status" value="1"/>
</dbReference>
<dbReference type="Gene3D" id="3.40.50.720">
    <property type="entry name" value="NAD(P)-binding Rossmann-like Domain"/>
    <property type="match status" value="1"/>
</dbReference>
<dbReference type="Gene3D" id="3.40.50.10380">
    <property type="entry name" value="Malic enzyme, N-terminal domain"/>
    <property type="match status" value="1"/>
</dbReference>
<dbReference type="AlphaFoldDB" id="A0A1C6T1S5"/>
<organism evidence="5 6">
    <name type="scientific">Micromonospora rhizosphaerae</name>
    <dbReference type="NCBI Taxonomy" id="568872"/>
    <lineage>
        <taxon>Bacteria</taxon>
        <taxon>Bacillati</taxon>
        <taxon>Actinomycetota</taxon>
        <taxon>Actinomycetes</taxon>
        <taxon>Micromonosporales</taxon>
        <taxon>Micromonosporaceae</taxon>
        <taxon>Micromonospora</taxon>
    </lineage>
</organism>
<dbReference type="PANTHER" id="PTHR43237">
    <property type="entry name" value="NADP-DEPENDENT MALIC ENZYME"/>
    <property type="match status" value="1"/>
</dbReference>
<dbReference type="EMBL" id="FMHV01000002">
    <property type="protein sequence ID" value="SCL35542.1"/>
    <property type="molecule type" value="Genomic_DNA"/>
</dbReference>
<evidence type="ECO:0000256" key="1">
    <source>
        <dbReference type="ARBA" id="ARBA00023002"/>
    </source>
</evidence>
<dbReference type="Pfam" id="PF03949">
    <property type="entry name" value="Malic_M"/>
    <property type="match status" value="2"/>
</dbReference>
<proteinExistence type="predicted"/>
<evidence type="ECO:0000313" key="5">
    <source>
        <dbReference type="EMBL" id="SCL35542.1"/>
    </source>
</evidence>
<dbReference type="InterPro" id="IPR051674">
    <property type="entry name" value="Malate_Decarboxylase"/>
</dbReference>
<dbReference type="STRING" id="568872.GA0070624_5288"/>
<feature type="domain" description="Malic enzyme N-terminal" evidence="4">
    <location>
        <begin position="1"/>
        <end position="91"/>
    </location>
</feature>
<protein>
    <submittedName>
        <fullName evidence="5">Malate dehydrogenase (Oxaloacetate-decarboxylating)</fullName>
    </submittedName>
</protein>
<keyword evidence="1" id="KW-0560">Oxidoreductase</keyword>
<dbReference type="InterPro" id="IPR036291">
    <property type="entry name" value="NAD(P)-bd_dom_sf"/>
</dbReference>
<dbReference type="SUPFAM" id="SSF51735">
    <property type="entry name" value="NAD(P)-binding Rossmann-fold domains"/>
    <property type="match status" value="1"/>
</dbReference>
<feature type="domain" description="Malic enzyme NAD-binding" evidence="3">
    <location>
        <begin position="103"/>
        <end position="326"/>
    </location>
</feature>
<dbReference type="Proteomes" id="UP000199413">
    <property type="component" value="Unassembled WGS sequence"/>
</dbReference>
<dbReference type="PANTHER" id="PTHR43237:SF4">
    <property type="entry name" value="NADP-DEPENDENT MALIC ENZYME"/>
    <property type="match status" value="1"/>
</dbReference>
<dbReference type="SMART" id="SM01274">
    <property type="entry name" value="malic"/>
    <property type="match status" value="1"/>
</dbReference>
<dbReference type="InterPro" id="IPR012301">
    <property type="entry name" value="Malic_N_dom"/>
</dbReference>
<evidence type="ECO:0000256" key="2">
    <source>
        <dbReference type="SAM" id="MobiDB-lite"/>
    </source>
</evidence>
<keyword evidence="6" id="KW-1185">Reference proteome</keyword>